<dbReference type="STRING" id="35814.BBB42_15445"/>
<dbReference type="RefSeq" id="WP_005016099.1">
    <property type="nucleotide sequence ID" value="NZ_JFZZ01000143.1"/>
</dbReference>
<keyword evidence="1" id="KW-0472">Membrane</keyword>
<sequence>MVGRNRSFRQRGSILVSAALIILVGIILLGGAQLGYFYYVKRELQKAADLGALTAAQMLDGTSCTWAASAARVNVRENLSGYAQALLPTGVECYRWDPDNASLAPRFVRAPAAGERLNAVRVEVSLPVSALFPYMSSRTLQAEAVAARPAEPVASFWVGDLLPVISTKSM</sequence>
<proteinExistence type="predicted"/>
<dbReference type="AlphaFoldDB" id="A0A158LZT5"/>
<evidence type="ECO:0000256" key="1">
    <source>
        <dbReference type="SAM" id="Phobius"/>
    </source>
</evidence>
<accession>A0A158LZT5</accession>
<feature type="transmembrane region" description="Helical" evidence="1">
    <location>
        <begin position="12"/>
        <end position="39"/>
    </location>
</feature>
<protein>
    <submittedName>
        <fullName evidence="3">Putative Tad-like Flp pilus-assembly</fullName>
    </submittedName>
</protein>
<keyword evidence="1" id="KW-1133">Transmembrane helix</keyword>
<keyword evidence="1" id="KW-0812">Transmembrane</keyword>
<dbReference type="Proteomes" id="UP000026682">
    <property type="component" value="Unassembled WGS sequence"/>
</dbReference>
<name>A0A158LZT5_9BORD</name>
<dbReference type="EMBL" id="JFZZ01000143">
    <property type="protein sequence ID" value="KAK87019.1"/>
    <property type="molecule type" value="Genomic_DNA"/>
</dbReference>
<organism evidence="3 4">
    <name type="scientific">Bordetella holmesii CDC-H585-BH</name>
    <dbReference type="NCBI Taxonomy" id="1331206"/>
    <lineage>
        <taxon>Bacteria</taxon>
        <taxon>Pseudomonadati</taxon>
        <taxon>Pseudomonadota</taxon>
        <taxon>Betaproteobacteria</taxon>
        <taxon>Burkholderiales</taxon>
        <taxon>Alcaligenaceae</taxon>
        <taxon>Bordetella</taxon>
    </lineage>
</organism>
<evidence type="ECO:0000313" key="4">
    <source>
        <dbReference type="Proteomes" id="UP000026682"/>
    </source>
</evidence>
<reference evidence="3 4" key="1">
    <citation type="submission" date="2014-03" db="EMBL/GenBank/DDBJ databases">
        <title>Genome sequence of Bordetella holmseii.</title>
        <authorList>
            <person name="Harvill E."/>
            <person name="Goodfield L.L."/>
            <person name="Ivanov Y."/>
            <person name="Meyer J.A."/>
            <person name="Newth C."/>
            <person name="Cassiday P."/>
            <person name="Tondella M.L."/>
            <person name="Liao P."/>
            <person name="Zimmerman J."/>
            <person name="Meert K."/>
            <person name="Wessel D."/>
            <person name="Berger J."/>
            <person name="Dean J.M."/>
            <person name="Holubkov R."/>
            <person name="Burr J."/>
            <person name="Liu T."/>
            <person name="Brinkac L.M."/>
            <person name="Sanka R."/>
            <person name="Kim M."/>
            <person name="Losada L."/>
        </authorList>
    </citation>
    <scope>NUCLEOTIDE SEQUENCE [LARGE SCALE GENOMIC DNA]</scope>
    <source>
        <strain evidence="3 4">CDC-H585-BH</strain>
    </source>
</reference>
<dbReference type="Pfam" id="PF09977">
    <property type="entry name" value="Tad_C"/>
    <property type="match status" value="1"/>
</dbReference>
<dbReference type="GeneID" id="93118779"/>
<dbReference type="PATRIC" id="fig|1331206.3.peg.3507"/>
<evidence type="ECO:0000313" key="3">
    <source>
        <dbReference type="EMBL" id="KAK87019.1"/>
    </source>
</evidence>
<gene>
    <name evidence="3" type="ORF">L497_2495</name>
</gene>
<feature type="domain" description="DUF2134" evidence="2">
    <location>
        <begin position="55"/>
        <end position="146"/>
    </location>
</feature>
<evidence type="ECO:0000259" key="2">
    <source>
        <dbReference type="Pfam" id="PF09977"/>
    </source>
</evidence>
<comment type="caution">
    <text evidence="3">The sequence shown here is derived from an EMBL/GenBank/DDBJ whole genome shotgun (WGS) entry which is preliminary data.</text>
</comment>
<dbReference type="InterPro" id="IPR018705">
    <property type="entry name" value="DUF2134_membrane"/>
</dbReference>